<evidence type="ECO:0000313" key="1">
    <source>
        <dbReference type="EMBL" id="KAJ1679298.1"/>
    </source>
</evidence>
<accession>A0ACC1HW33</accession>
<keyword evidence="2" id="KW-1185">Reference proteome</keyword>
<sequence>MAFFNVTPVGDVFKKFSSDLSAFSYSATLASVFNACGGVIELAVILGVALSTYYPLVGIVLFSGLLYGLSALLDLPVHRQFSRIAPVYSAPLTSLYSEVMKGGVLIRTFGCNEYYIGRISTCLDLGSQLQFTRSGVSWSRSLAEGLISNSAENLCNFRRGVTMITQKAEFFAGTLRFNLDSEGRHSDEELLRYCNTLGLTMLFDSMSDSAQDSEDSDSAATPQDPRPRTCLDYKIESHSKNLTAGQS</sequence>
<evidence type="ECO:0000313" key="2">
    <source>
        <dbReference type="Proteomes" id="UP001145114"/>
    </source>
</evidence>
<reference evidence="1" key="1">
    <citation type="submission" date="2022-06" db="EMBL/GenBank/DDBJ databases">
        <title>Phylogenomic reconstructions and comparative analyses of Kickxellomycotina fungi.</title>
        <authorList>
            <person name="Reynolds N.K."/>
            <person name="Stajich J.E."/>
            <person name="Barry K."/>
            <person name="Grigoriev I.V."/>
            <person name="Crous P."/>
            <person name="Smith M.E."/>
        </authorList>
    </citation>
    <scope>NUCLEOTIDE SEQUENCE</scope>
    <source>
        <strain evidence="1">RSA 2271</strain>
    </source>
</reference>
<protein>
    <submittedName>
        <fullName evidence="1">Uncharacterized protein</fullName>
    </submittedName>
</protein>
<gene>
    <name evidence="1" type="ORF">EV182_002342</name>
</gene>
<dbReference type="Proteomes" id="UP001145114">
    <property type="component" value="Unassembled WGS sequence"/>
</dbReference>
<organism evidence="1 2">
    <name type="scientific">Spiromyces aspiralis</name>
    <dbReference type="NCBI Taxonomy" id="68401"/>
    <lineage>
        <taxon>Eukaryota</taxon>
        <taxon>Fungi</taxon>
        <taxon>Fungi incertae sedis</taxon>
        <taxon>Zoopagomycota</taxon>
        <taxon>Kickxellomycotina</taxon>
        <taxon>Kickxellomycetes</taxon>
        <taxon>Kickxellales</taxon>
        <taxon>Kickxellaceae</taxon>
        <taxon>Spiromyces</taxon>
    </lineage>
</organism>
<name>A0ACC1HW33_9FUNG</name>
<dbReference type="EMBL" id="JAMZIH010000473">
    <property type="protein sequence ID" value="KAJ1679298.1"/>
    <property type="molecule type" value="Genomic_DNA"/>
</dbReference>
<comment type="caution">
    <text evidence="1">The sequence shown here is derived from an EMBL/GenBank/DDBJ whole genome shotgun (WGS) entry which is preliminary data.</text>
</comment>
<proteinExistence type="predicted"/>